<dbReference type="Proteomes" id="UP000308037">
    <property type="component" value="Unassembled WGS sequence"/>
</dbReference>
<dbReference type="Pfam" id="PF18545">
    <property type="entry name" value="HalOD1"/>
    <property type="match status" value="1"/>
</dbReference>
<evidence type="ECO:0000313" key="3">
    <source>
        <dbReference type="Proteomes" id="UP000308037"/>
    </source>
</evidence>
<protein>
    <recommendedName>
        <fullName evidence="1">Halobacterial output domain-containing protein</fullName>
    </recommendedName>
</protein>
<gene>
    <name evidence="2" type="ORF">DM868_05510</name>
</gene>
<accession>A0A4U5JA02</accession>
<reference evidence="2 3" key="1">
    <citation type="submission" date="2019-04" db="EMBL/GenBank/DDBJ databases">
        <title>Natronomonas sp. F20-122 a newhaloarchaeon isolated from a saline saltern of Isla Bacuta, Huelva, Spain.</title>
        <authorList>
            <person name="Duran-Viseras A."/>
            <person name="Sanchez-Porro C."/>
            <person name="Ventosa A."/>
        </authorList>
    </citation>
    <scope>NUCLEOTIDE SEQUENCE [LARGE SCALE GENOMIC DNA]</scope>
    <source>
        <strain evidence="2 3">F20-122</strain>
    </source>
</reference>
<dbReference type="OrthoDB" id="205616at2157"/>
<name>A0A4U5JA02_9EURY</name>
<keyword evidence="3" id="KW-1185">Reference proteome</keyword>
<evidence type="ECO:0000259" key="1">
    <source>
        <dbReference type="Pfam" id="PF18545"/>
    </source>
</evidence>
<proteinExistence type="predicted"/>
<feature type="domain" description="Halobacterial output" evidence="1">
    <location>
        <begin position="15"/>
        <end position="83"/>
    </location>
</feature>
<dbReference type="EMBL" id="QKNX01000002">
    <property type="protein sequence ID" value="TKR25952.1"/>
    <property type="molecule type" value="Genomic_DNA"/>
</dbReference>
<organism evidence="2 3">
    <name type="scientific">Natronomonas salsuginis</name>
    <dbReference type="NCBI Taxonomy" id="2217661"/>
    <lineage>
        <taxon>Archaea</taxon>
        <taxon>Methanobacteriati</taxon>
        <taxon>Methanobacteriota</taxon>
        <taxon>Stenosarchaea group</taxon>
        <taxon>Halobacteria</taxon>
        <taxon>Halobacteriales</taxon>
        <taxon>Natronomonadaceae</taxon>
        <taxon>Natronomonas</taxon>
    </lineage>
</organism>
<dbReference type="InterPro" id="IPR040624">
    <property type="entry name" value="HalOD1"/>
</dbReference>
<dbReference type="AlphaFoldDB" id="A0A4U5JA02"/>
<evidence type="ECO:0000313" key="2">
    <source>
        <dbReference type="EMBL" id="TKR25952.1"/>
    </source>
</evidence>
<sequence>MTIMVPDINTDGESAVSETVIEAVAETANVDTTALPPLYYYVESDALNKLFGRRRTGASAITTEFVYDGYEVRVTGGDEITVTVEERPEMEPGAAGIDIE</sequence>
<comment type="caution">
    <text evidence="2">The sequence shown here is derived from an EMBL/GenBank/DDBJ whole genome shotgun (WGS) entry which is preliminary data.</text>
</comment>